<dbReference type="GO" id="GO:0050660">
    <property type="term" value="F:flavin adenine dinucleotide binding"/>
    <property type="evidence" value="ECO:0007669"/>
    <property type="project" value="TreeGrafter"/>
</dbReference>
<reference evidence="7 8" key="1">
    <citation type="submission" date="2018-03" db="EMBL/GenBank/DDBJ databases">
        <title>Genomic Encyclopedia of Type Strains, Phase III (KMG-III): the genomes of soil and plant-associated and newly described type strains.</title>
        <authorList>
            <person name="Whitman W."/>
        </authorList>
    </citation>
    <scope>NUCLEOTIDE SEQUENCE [LARGE SCALE GENOMIC DNA]</scope>
    <source>
        <strain evidence="7 8">MWH-P2sevCIIIb</strain>
    </source>
</reference>
<comment type="similarity">
    <text evidence="1 3">Belongs to the TPP enzyme family.</text>
</comment>
<dbReference type="GO" id="GO:0003984">
    <property type="term" value="F:acetolactate synthase activity"/>
    <property type="evidence" value="ECO:0007669"/>
    <property type="project" value="TreeGrafter"/>
</dbReference>
<dbReference type="AlphaFoldDB" id="A0A2T0XIF5"/>
<dbReference type="GO" id="GO:0000287">
    <property type="term" value="F:magnesium ion binding"/>
    <property type="evidence" value="ECO:0007669"/>
    <property type="project" value="InterPro"/>
</dbReference>
<dbReference type="PANTHER" id="PTHR18968:SF142">
    <property type="entry name" value="ACETOLACTATE SYNTHASE"/>
    <property type="match status" value="1"/>
</dbReference>
<evidence type="ECO:0000256" key="3">
    <source>
        <dbReference type="RuleBase" id="RU362132"/>
    </source>
</evidence>
<dbReference type="PANTHER" id="PTHR18968">
    <property type="entry name" value="THIAMINE PYROPHOSPHATE ENZYMES"/>
    <property type="match status" value="1"/>
</dbReference>
<feature type="domain" description="Thiamine pyrophosphate enzyme N-terminal TPP-binding" evidence="6">
    <location>
        <begin position="1"/>
        <end position="111"/>
    </location>
</feature>
<dbReference type="Gene3D" id="3.40.50.1220">
    <property type="entry name" value="TPP-binding domain"/>
    <property type="match status" value="1"/>
</dbReference>
<feature type="domain" description="Thiamine pyrophosphate enzyme TPP-binding" evidence="5">
    <location>
        <begin position="425"/>
        <end position="576"/>
    </location>
</feature>
<evidence type="ECO:0000313" key="8">
    <source>
        <dbReference type="Proteomes" id="UP000238308"/>
    </source>
</evidence>
<protein>
    <submittedName>
        <fullName evidence="7">Acetolactate synthase-1/2/3 large subunit</fullName>
    </submittedName>
</protein>
<dbReference type="RefSeq" id="WP_146129734.1">
    <property type="nucleotide sequence ID" value="NZ_PVTV01000012.1"/>
</dbReference>
<dbReference type="InterPro" id="IPR045229">
    <property type="entry name" value="TPP_enz"/>
</dbReference>
<comment type="caution">
    <text evidence="7">The sequence shown here is derived from an EMBL/GenBank/DDBJ whole genome shotgun (WGS) entry which is preliminary data.</text>
</comment>
<dbReference type="Pfam" id="PF02775">
    <property type="entry name" value="TPP_enzyme_C"/>
    <property type="match status" value="1"/>
</dbReference>
<dbReference type="GO" id="GO:0005948">
    <property type="term" value="C:acetolactate synthase complex"/>
    <property type="evidence" value="ECO:0007669"/>
    <property type="project" value="TreeGrafter"/>
</dbReference>
<dbReference type="GO" id="GO:0009097">
    <property type="term" value="P:isoleucine biosynthetic process"/>
    <property type="evidence" value="ECO:0007669"/>
    <property type="project" value="TreeGrafter"/>
</dbReference>
<evidence type="ECO:0000256" key="2">
    <source>
        <dbReference type="ARBA" id="ARBA00023052"/>
    </source>
</evidence>
<keyword evidence="2 3" id="KW-0786">Thiamine pyrophosphate</keyword>
<dbReference type="OrthoDB" id="9785953at2"/>
<evidence type="ECO:0000256" key="1">
    <source>
        <dbReference type="ARBA" id="ARBA00007812"/>
    </source>
</evidence>
<dbReference type="InterPro" id="IPR029061">
    <property type="entry name" value="THDP-binding"/>
</dbReference>
<dbReference type="GO" id="GO:0030976">
    <property type="term" value="F:thiamine pyrophosphate binding"/>
    <property type="evidence" value="ECO:0007669"/>
    <property type="project" value="InterPro"/>
</dbReference>
<dbReference type="Pfam" id="PF00205">
    <property type="entry name" value="TPP_enzyme_M"/>
    <property type="match status" value="1"/>
</dbReference>
<dbReference type="SUPFAM" id="SSF52518">
    <property type="entry name" value="Thiamin diphosphate-binding fold (THDP-binding)"/>
    <property type="match status" value="2"/>
</dbReference>
<gene>
    <name evidence="7" type="ORF">BCM14_1493</name>
</gene>
<evidence type="ECO:0000259" key="4">
    <source>
        <dbReference type="Pfam" id="PF00205"/>
    </source>
</evidence>
<dbReference type="InterPro" id="IPR029035">
    <property type="entry name" value="DHS-like_NAD/FAD-binding_dom"/>
</dbReference>
<dbReference type="InterPro" id="IPR012001">
    <property type="entry name" value="Thiamin_PyroP_enz_TPP-bd_dom"/>
</dbReference>
<dbReference type="Gene3D" id="3.40.50.970">
    <property type="match status" value="2"/>
</dbReference>
<organism evidence="7 8">
    <name type="scientific">Jezberella montanilacus</name>
    <dbReference type="NCBI Taxonomy" id="323426"/>
    <lineage>
        <taxon>Bacteria</taxon>
        <taxon>Pseudomonadati</taxon>
        <taxon>Pseudomonadota</taxon>
        <taxon>Betaproteobacteria</taxon>
        <taxon>Burkholderiales</taxon>
        <taxon>Alcaligenaceae</taxon>
        <taxon>Jezberella</taxon>
    </lineage>
</organism>
<dbReference type="Proteomes" id="UP000238308">
    <property type="component" value="Unassembled WGS sequence"/>
</dbReference>
<keyword evidence="8" id="KW-1185">Reference proteome</keyword>
<dbReference type="InterPro" id="IPR012000">
    <property type="entry name" value="Thiamin_PyroP_enz_cen_dom"/>
</dbReference>
<dbReference type="CDD" id="cd00568">
    <property type="entry name" value="TPP_enzymes"/>
    <property type="match status" value="1"/>
</dbReference>
<evidence type="ECO:0000259" key="6">
    <source>
        <dbReference type="Pfam" id="PF02776"/>
    </source>
</evidence>
<dbReference type="InterPro" id="IPR011766">
    <property type="entry name" value="TPP_enzyme_TPP-bd"/>
</dbReference>
<dbReference type="CDD" id="cd07035">
    <property type="entry name" value="TPP_PYR_POX_like"/>
    <property type="match status" value="1"/>
</dbReference>
<evidence type="ECO:0000259" key="5">
    <source>
        <dbReference type="Pfam" id="PF02775"/>
    </source>
</evidence>
<name>A0A2T0XIF5_9BURK</name>
<evidence type="ECO:0000313" key="7">
    <source>
        <dbReference type="EMBL" id="PRY98660.1"/>
    </source>
</evidence>
<feature type="domain" description="Thiamine pyrophosphate enzyme central" evidence="4">
    <location>
        <begin position="227"/>
        <end position="360"/>
    </location>
</feature>
<accession>A0A2T0XIF5</accession>
<dbReference type="SUPFAM" id="SSF52467">
    <property type="entry name" value="DHS-like NAD/FAD-binding domain"/>
    <property type="match status" value="1"/>
</dbReference>
<dbReference type="EMBL" id="PVTV01000012">
    <property type="protein sequence ID" value="PRY98660.1"/>
    <property type="molecule type" value="Genomic_DNA"/>
</dbReference>
<dbReference type="Pfam" id="PF02776">
    <property type="entry name" value="TPP_enzyme_N"/>
    <property type="match status" value="1"/>
</dbReference>
<sequence length="621" mass="68369">MKVSDYLAAKLSHHGLSSVYLVTGGGAMHLNDAFARHPQLEVHCFHHEQAAAIAAEGYARAIQKPCILNVTTGPGALNALVGVYGAYVDSVPMFVASGQVKVETLAATYPQVPLRQLGDQEVDITSMIRPIVKYVRAVNTSADVFDAIDRAIFLMTFGRPGPVWLDIPIDIQAARLPDSQIAARKEYSLDFDAVIDDLLRDEGCTPNTILELQQAKARFDEPQDQFRQAIEKLSEAKRPLIFVGTGVMSSARAEFSRLINRVDLPVVPGWNAMDLIPSDHKNFAGRPGTVGDRAGNFAVQNADFILILGCRLNIRQISYGWRNFAKNAFKVMVDIDQAELDKPTLTIDLKIKTDVKHFLDYALKTIPDKSPELHREYRDWCRTKVQRYPVVKDTVHSNGPLNPYIFLYALSRGLSSDATVVAGNGAACVMTFQAFETKNGQRIFTNSGCASMGYELPAAIGAALALKRERAVICIAGDGSIMMNLQELQTLVGKQLPVKIFLLNNDGYLSIKMTQQAYFSDNKFGTDASNGLSLPSFRNVAIGFGLAYQSINNIIELEDFLKSDEFNSLKPMLIEVFVDPAQAFEPKLASRINADGTMSSPELDDMAPFLSETELSQNRLS</sequence>
<dbReference type="GO" id="GO:0009099">
    <property type="term" value="P:L-valine biosynthetic process"/>
    <property type="evidence" value="ECO:0007669"/>
    <property type="project" value="TreeGrafter"/>
</dbReference>
<proteinExistence type="inferred from homology"/>